<evidence type="ECO:0000259" key="13">
    <source>
        <dbReference type="PROSITE" id="PS50157"/>
    </source>
</evidence>
<dbReference type="AlphaFoldDB" id="A0A3M7QVZ2"/>
<dbReference type="FunFam" id="3.30.160.60:FF:000014">
    <property type="entry name" value="Transcription factor Sp3"/>
    <property type="match status" value="1"/>
</dbReference>
<feature type="domain" description="C2H2-type" evidence="13">
    <location>
        <begin position="354"/>
        <end position="381"/>
    </location>
</feature>
<feature type="domain" description="C2H2-type" evidence="13">
    <location>
        <begin position="294"/>
        <end position="323"/>
    </location>
</feature>
<dbReference type="InterPro" id="IPR013087">
    <property type="entry name" value="Znf_C2H2_type"/>
</dbReference>
<evidence type="ECO:0000256" key="5">
    <source>
        <dbReference type="ARBA" id="ARBA00022833"/>
    </source>
</evidence>
<comment type="similarity">
    <text evidence="10">Belongs to the Sp1 C2H2-type zinc-finger protein family.</text>
</comment>
<keyword evidence="2" id="KW-0479">Metal-binding</keyword>
<accession>A0A3M7QVZ2</accession>
<evidence type="ECO:0000256" key="4">
    <source>
        <dbReference type="ARBA" id="ARBA00022771"/>
    </source>
</evidence>
<dbReference type="EMBL" id="REGN01004995">
    <property type="protein sequence ID" value="RNA15281.1"/>
    <property type="molecule type" value="Genomic_DNA"/>
</dbReference>
<dbReference type="GO" id="GO:0005634">
    <property type="term" value="C:nucleus"/>
    <property type="evidence" value="ECO:0007669"/>
    <property type="project" value="UniProtKB-SubCell"/>
</dbReference>
<name>A0A3M7QVZ2_BRAPC</name>
<organism evidence="14 15">
    <name type="scientific">Brachionus plicatilis</name>
    <name type="common">Marine rotifer</name>
    <name type="synonym">Brachionus muelleri</name>
    <dbReference type="NCBI Taxonomy" id="10195"/>
    <lineage>
        <taxon>Eukaryota</taxon>
        <taxon>Metazoa</taxon>
        <taxon>Spiralia</taxon>
        <taxon>Gnathifera</taxon>
        <taxon>Rotifera</taxon>
        <taxon>Eurotatoria</taxon>
        <taxon>Monogononta</taxon>
        <taxon>Pseudotrocha</taxon>
        <taxon>Ploima</taxon>
        <taxon>Brachionidae</taxon>
        <taxon>Brachionus</taxon>
    </lineage>
</organism>
<feature type="compositionally biased region" description="Low complexity" evidence="12">
    <location>
        <begin position="16"/>
        <end position="26"/>
    </location>
</feature>
<dbReference type="PROSITE" id="PS50157">
    <property type="entry name" value="ZINC_FINGER_C2H2_2"/>
    <property type="match status" value="3"/>
</dbReference>
<keyword evidence="9" id="KW-0539">Nucleus</keyword>
<dbReference type="FunFam" id="3.30.160.60:FF:000077">
    <property type="entry name" value="Sp8 transcription factor"/>
    <property type="match status" value="1"/>
</dbReference>
<dbReference type="Proteomes" id="UP000276133">
    <property type="component" value="Unassembled WGS sequence"/>
</dbReference>
<keyword evidence="8" id="KW-0804">Transcription</keyword>
<keyword evidence="7" id="KW-0238">DNA-binding</keyword>
<dbReference type="GO" id="GO:0000981">
    <property type="term" value="F:DNA-binding transcription factor activity, RNA polymerase II-specific"/>
    <property type="evidence" value="ECO:0007669"/>
    <property type="project" value="TreeGrafter"/>
</dbReference>
<evidence type="ECO:0000256" key="10">
    <source>
        <dbReference type="ARBA" id="ARBA00038409"/>
    </source>
</evidence>
<gene>
    <name evidence="14" type="ORF">BpHYR1_007001</name>
</gene>
<feature type="region of interest" description="Disordered" evidence="12">
    <location>
        <begin position="1"/>
        <end position="26"/>
    </location>
</feature>
<dbReference type="GO" id="GO:0000978">
    <property type="term" value="F:RNA polymerase II cis-regulatory region sequence-specific DNA binding"/>
    <property type="evidence" value="ECO:0007669"/>
    <property type="project" value="TreeGrafter"/>
</dbReference>
<dbReference type="Gene3D" id="3.30.160.60">
    <property type="entry name" value="Classic Zinc Finger"/>
    <property type="match status" value="3"/>
</dbReference>
<evidence type="ECO:0000256" key="7">
    <source>
        <dbReference type="ARBA" id="ARBA00023125"/>
    </source>
</evidence>
<dbReference type="Pfam" id="PF00096">
    <property type="entry name" value="zf-C2H2"/>
    <property type="match status" value="3"/>
</dbReference>
<evidence type="ECO:0000256" key="12">
    <source>
        <dbReference type="SAM" id="MobiDB-lite"/>
    </source>
</evidence>
<dbReference type="GO" id="GO:0008270">
    <property type="term" value="F:zinc ion binding"/>
    <property type="evidence" value="ECO:0007669"/>
    <property type="project" value="UniProtKB-KW"/>
</dbReference>
<protein>
    <submittedName>
        <fullName evidence="14">Transcription factor Sp8-like</fullName>
    </submittedName>
</protein>
<evidence type="ECO:0000256" key="11">
    <source>
        <dbReference type="PROSITE-ProRule" id="PRU00042"/>
    </source>
</evidence>
<sequence>MIATTLCSNSNEKLNSSPPTLSSSSPSDYNNIFASKHNYFDSADSSGFYIWKKNQNKMSSFSGLIPAPPSSYNSLVEYTNMKPNSASSSSSSPLSMSSPNQCSFGLAAHSSPYTSFQHTFPLVYPNEPHTEQIHPNADEFNNFYAANNFSSQTGQNPSWWDMNTNSWLPRTYTNQVFLGINSSQENGYTYDQNFYHVSPNRDKNAVQSYYVGAEQSFDTGYSPQDEAKTENPAKKQKLSKTKKETSPGDELPTSDESTVSKSGGKVRSSGKSQCDCPNCLEADQLDPSKKKNVHSCHIPGCGKIYNKTSHLKAHLRWHTGERPFLCNYLFCGKRFTRSDELQRHLKTHTGEKKFSCPICSKKFMRSDHLNKHMKIHGNKSAQYGMEDGSIEAKSVPKLEN</sequence>
<comment type="caution">
    <text evidence="14">The sequence shown here is derived from an EMBL/GenBank/DDBJ whole genome shotgun (WGS) entry which is preliminary data.</text>
</comment>
<evidence type="ECO:0000256" key="3">
    <source>
        <dbReference type="ARBA" id="ARBA00022737"/>
    </source>
</evidence>
<evidence type="ECO:0000313" key="14">
    <source>
        <dbReference type="EMBL" id="RNA15281.1"/>
    </source>
</evidence>
<evidence type="ECO:0000313" key="15">
    <source>
        <dbReference type="Proteomes" id="UP000276133"/>
    </source>
</evidence>
<feature type="compositionally biased region" description="Low complexity" evidence="12">
    <location>
        <begin position="257"/>
        <end position="272"/>
    </location>
</feature>
<keyword evidence="3" id="KW-0677">Repeat</keyword>
<keyword evidence="4 11" id="KW-0863">Zinc-finger</keyword>
<dbReference type="FunFam" id="3.30.160.60:FF:001110">
    <property type="entry name" value="Krueppel factor 13"/>
    <property type="match status" value="1"/>
</dbReference>
<dbReference type="SMART" id="SM00355">
    <property type="entry name" value="ZnF_C2H2"/>
    <property type="match status" value="3"/>
</dbReference>
<dbReference type="SUPFAM" id="SSF57667">
    <property type="entry name" value="beta-beta-alpha zinc fingers"/>
    <property type="match status" value="2"/>
</dbReference>
<keyword evidence="15" id="KW-1185">Reference proteome</keyword>
<dbReference type="STRING" id="10195.A0A3M7QVZ2"/>
<dbReference type="PANTHER" id="PTHR23235">
    <property type="entry name" value="KRUEPPEL-LIKE TRANSCRIPTION FACTOR"/>
    <property type="match status" value="1"/>
</dbReference>
<reference evidence="14 15" key="1">
    <citation type="journal article" date="2018" name="Sci. Rep.">
        <title>Genomic signatures of local adaptation to the degree of environmental predictability in rotifers.</title>
        <authorList>
            <person name="Franch-Gras L."/>
            <person name="Hahn C."/>
            <person name="Garcia-Roger E.M."/>
            <person name="Carmona M.J."/>
            <person name="Serra M."/>
            <person name="Gomez A."/>
        </authorList>
    </citation>
    <scope>NUCLEOTIDE SEQUENCE [LARGE SCALE GENOMIC DNA]</scope>
    <source>
        <strain evidence="14">HYR1</strain>
    </source>
</reference>
<evidence type="ECO:0000256" key="9">
    <source>
        <dbReference type="ARBA" id="ARBA00023242"/>
    </source>
</evidence>
<dbReference type="OrthoDB" id="6365676at2759"/>
<evidence type="ECO:0000256" key="8">
    <source>
        <dbReference type="ARBA" id="ARBA00023163"/>
    </source>
</evidence>
<dbReference type="PANTHER" id="PTHR23235:SF15">
    <property type="entry name" value="SP1, ISOFORM F"/>
    <property type="match status" value="1"/>
</dbReference>
<dbReference type="PROSITE" id="PS00028">
    <property type="entry name" value="ZINC_FINGER_C2H2_1"/>
    <property type="match status" value="3"/>
</dbReference>
<keyword evidence="5" id="KW-0862">Zinc</keyword>
<feature type="domain" description="C2H2-type" evidence="13">
    <location>
        <begin position="324"/>
        <end position="353"/>
    </location>
</feature>
<proteinExistence type="inferred from homology"/>
<comment type="subcellular location">
    <subcellularLocation>
        <location evidence="1">Nucleus</location>
    </subcellularLocation>
</comment>
<evidence type="ECO:0000256" key="6">
    <source>
        <dbReference type="ARBA" id="ARBA00023015"/>
    </source>
</evidence>
<dbReference type="InterPro" id="IPR036236">
    <property type="entry name" value="Znf_C2H2_sf"/>
</dbReference>
<feature type="compositionally biased region" description="Polar residues" evidence="12">
    <location>
        <begin position="1"/>
        <end position="15"/>
    </location>
</feature>
<keyword evidence="6" id="KW-0805">Transcription regulation</keyword>
<evidence type="ECO:0000256" key="2">
    <source>
        <dbReference type="ARBA" id="ARBA00022723"/>
    </source>
</evidence>
<evidence type="ECO:0000256" key="1">
    <source>
        <dbReference type="ARBA" id="ARBA00004123"/>
    </source>
</evidence>
<feature type="region of interest" description="Disordered" evidence="12">
    <location>
        <begin position="220"/>
        <end position="274"/>
    </location>
</feature>